<evidence type="ECO:0000313" key="2">
    <source>
        <dbReference type="EMBL" id="CAG8470259.1"/>
    </source>
</evidence>
<keyword evidence="1" id="KW-0732">Signal</keyword>
<gene>
    <name evidence="2" type="ORF">GMARGA_LOCUS741</name>
</gene>
<evidence type="ECO:0000256" key="1">
    <source>
        <dbReference type="SAM" id="SignalP"/>
    </source>
</evidence>
<proteinExistence type="predicted"/>
<sequence length="124" mass="14243">MGYLPLIQLLIFRFPILTFAFKDSKHLKSLILGHFELAQALIEFAILHPLSECELKALRHWRPNKKFKILIKNDSLKNSVSLMLEDHNDAADNTDESDKGKLGDFIVSIFTNRYYLGDEHSLVG</sequence>
<feature type="chain" id="PRO_5047202206" evidence="1">
    <location>
        <begin position="21"/>
        <end position="124"/>
    </location>
</feature>
<evidence type="ECO:0000313" key="3">
    <source>
        <dbReference type="Proteomes" id="UP000789901"/>
    </source>
</evidence>
<dbReference type="EMBL" id="CAJVQB010000142">
    <property type="protein sequence ID" value="CAG8470259.1"/>
    <property type="molecule type" value="Genomic_DNA"/>
</dbReference>
<accession>A0ABM8VXC7</accession>
<organism evidence="2 3">
    <name type="scientific">Gigaspora margarita</name>
    <dbReference type="NCBI Taxonomy" id="4874"/>
    <lineage>
        <taxon>Eukaryota</taxon>
        <taxon>Fungi</taxon>
        <taxon>Fungi incertae sedis</taxon>
        <taxon>Mucoromycota</taxon>
        <taxon>Glomeromycotina</taxon>
        <taxon>Glomeromycetes</taxon>
        <taxon>Diversisporales</taxon>
        <taxon>Gigasporaceae</taxon>
        <taxon>Gigaspora</taxon>
    </lineage>
</organism>
<name>A0ABM8VXC7_GIGMA</name>
<keyword evidence="3" id="KW-1185">Reference proteome</keyword>
<dbReference type="Proteomes" id="UP000789901">
    <property type="component" value="Unassembled WGS sequence"/>
</dbReference>
<comment type="caution">
    <text evidence="2">The sequence shown here is derived from an EMBL/GenBank/DDBJ whole genome shotgun (WGS) entry which is preliminary data.</text>
</comment>
<protein>
    <submittedName>
        <fullName evidence="2">25048_t:CDS:1</fullName>
    </submittedName>
</protein>
<feature type="signal peptide" evidence="1">
    <location>
        <begin position="1"/>
        <end position="20"/>
    </location>
</feature>
<reference evidence="2 3" key="1">
    <citation type="submission" date="2021-06" db="EMBL/GenBank/DDBJ databases">
        <authorList>
            <person name="Kallberg Y."/>
            <person name="Tangrot J."/>
            <person name="Rosling A."/>
        </authorList>
    </citation>
    <scope>NUCLEOTIDE SEQUENCE [LARGE SCALE GENOMIC DNA]</scope>
    <source>
        <strain evidence="2 3">120-4 pot B 10/14</strain>
    </source>
</reference>